<feature type="non-terminal residue" evidence="2">
    <location>
        <position position="419"/>
    </location>
</feature>
<dbReference type="PANTHER" id="PTHR43056">
    <property type="entry name" value="PEPTIDASE S9 PROLYL OLIGOPEPTIDASE"/>
    <property type="match status" value="1"/>
</dbReference>
<name>X1GVW8_9ZZZZ</name>
<comment type="caution">
    <text evidence="2">The sequence shown here is derived from an EMBL/GenBank/DDBJ whole genome shotgun (WGS) entry which is preliminary data.</text>
</comment>
<dbReference type="Gene3D" id="3.40.50.1820">
    <property type="entry name" value="alpha/beta hydrolase"/>
    <property type="match status" value="2"/>
</dbReference>
<dbReference type="InterPro" id="IPR000383">
    <property type="entry name" value="Xaa-Pro-like_dom"/>
</dbReference>
<dbReference type="PANTHER" id="PTHR43056:SF10">
    <property type="entry name" value="COCE_NOND FAMILY, PUTATIVE (AFU_ORTHOLOGUE AFUA_7G00600)-RELATED"/>
    <property type="match status" value="1"/>
</dbReference>
<proteinExistence type="predicted"/>
<dbReference type="PROSITE" id="PS51257">
    <property type="entry name" value="PROKAR_LIPOPROTEIN"/>
    <property type="match status" value="1"/>
</dbReference>
<accession>X1GVW8</accession>
<feature type="domain" description="Xaa-Pro dipeptidyl-peptidase-like" evidence="1">
    <location>
        <begin position="54"/>
        <end position="300"/>
    </location>
</feature>
<gene>
    <name evidence="2" type="ORF">S03H2_12125</name>
</gene>
<reference evidence="2" key="1">
    <citation type="journal article" date="2014" name="Front. Microbiol.">
        <title>High frequency of phylogenetically diverse reductive dehalogenase-homologous genes in deep subseafloor sedimentary metagenomes.</title>
        <authorList>
            <person name="Kawai M."/>
            <person name="Futagami T."/>
            <person name="Toyoda A."/>
            <person name="Takaki Y."/>
            <person name="Nishi S."/>
            <person name="Hori S."/>
            <person name="Arai W."/>
            <person name="Tsubouchi T."/>
            <person name="Morono Y."/>
            <person name="Uchiyama I."/>
            <person name="Ito T."/>
            <person name="Fujiyama A."/>
            <person name="Inagaki F."/>
            <person name="Takami H."/>
        </authorList>
    </citation>
    <scope>NUCLEOTIDE SEQUENCE</scope>
    <source>
        <strain evidence="2">Expedition CK06-06</strain>
    </source>
</reference>
<evidence type="ECO:0000259" key="1">
    <source>
        <dbReference type="Pfam" id="PF02129"/>
    </source>
</evidence>
<evidence type="ECO:0000313" key="2">
    <source>
        <dbReference type="EMBL" id="GAH45774.1"/>
    </source>
</evidence>
<dbReference type="GO" id="GO:0016787">
    <property type="term" value="F:hydrolase activity"/>
    <property type="evidence" value="ECO:0007669"/>
    <property type="project" value="InterPro"/>
</dbReference>
<dbReference type="EMBL" id="BARU01006178">
    <property type="protein sequence ID" value="GAH45774.1"/>
    <property type="molecule type" value="Genomic_DNA"/>
</dbReference>
<protein>
    <recommendedName>
        <fullName evidence="1">Xaa-Pro dipeptidyl-peptidase-like domain-containing protein</fullName>
    </recommendedName>
</protein>
<dbReference type="AlphaFoldDB" id="X1GVW8"/>
<dbReference type="InterPro" id="IPR050585">
    <property type="entry name" value="Xaa-Pro_dipeptidyl-ppase/CocE"/>
</dbReference>
<organism evidence="2">
    <name type="scientific">marine sediment metagenome</name>
    <dbReference type="NCBI Taxonomy" id="412755"/>
    <lineage>
        <taxon>unclassified sequences</taxon>
        <taxon>metagenomes</taxon>
        <taxon>ecological metagenomes</taxon>
    </lineage>
</organism>
<sequence length="419" mass="47666">MKLPIARLHILFLLTSVLVISTGCVPGSPGSSDLDGSLANDGIEFREAWIVMPDAVRLAADLWVPEGGDPGQTYPVLLEYLPYRKNESRARNYRLYSYFVQRGYVVARVDIRGSGNSEGKLIEYEYTDQEQEDGEVVIDWLSKQPFSNGNVGMFGVSWGGFNSIHMAMRSPPALKAILAIEATDDLYEDDVHYMDGIAHVDSYEAGQDLANIVPAGPDYIIDEEYFENRFDTKPWMLIYKSQQLDGPFWDRASLNTRYDSIKIPTFVIGGWYDGYRDSVPRMLEHMDAPVKAMVGPWAHSFPHNGYPKPQMEWRHEAVRWFDQWLKGKDTGIMDEPAFAVYVRDWYPPDLSLKEIPGEWRFEEGFPLERTHYRDMFLGADNSLGERASRAGTHSLEYDPTVGMEGGGPVMWWGDLTPDQ</sequence>
<dbReference type="NCBIfam" id="TIGR00976">
    <property type="entry name" value="CocE_NonD"/>
    <property type="match status" value="1"/>
</dbReference>
<dbReference type="Pfam" id="PF02129">
    <property type="entry name" value="Peptidase_S15"/>
    <property type="match status" value="1"/>
</dbReference>
<dbReference type="InterPro" id="IPR029058">
    <property type="entry name" value="AB_hydrolase_fold"/>
</dbReference>
<dbReference type="SUPFAM" id="SSF53474">
    <property type="entry name" value="alpha/beta-Hydrolases"/>
    <property type="match status" value="1"/>
</dbReference>
<dbReference type="InterPro" id="IPR005674">
    <property type="entry name" value="CocE/Ser_esterase"/>
</dbReference>